<feature type="transmembrane region" description="Helical" evidence="1">
    <location>
        <begin position="145"/>
        <end position="166"/>
    </location>
</feature>
<gene>
    <name evidence="2" type="ORF">FNH09_25155</name>
</gene>
<dbReference type="AlphaFoldDB" id="A0A5N8VHT2"/>
<dbReference type="InterPro" id="IPR039708">
    <property type="entry name" value="MT1774/Rv1733c-like"/>
</dbReference>
<evidence type="ECO:0000313" key="2">
    <source>
        <dbReference type="EMBL" id="MPY34406.1"/>
    </source>
</evidence>
<dbReference type="RefSeq" id="WP_152891790.1">
    <property type="nucleotide sequence ID" value="NZ_VJZD01000111.1"/>
</dbReference>
<protein>
    <recommendedName>
        <fullName evidence="4">Integral membrane protein</fullName>
    </recommendedName>
</protein>
<reference evidence="2 3" key="1">
    <citation type="submission" date="2019-07" db="EMBL/GenBank/DDBJ databases">
        <title>New species of Amycolatopsis and Streptomyces.</title>
        <authorList>
            <person name="Duangmal K."/>
            <person name="Teo W.F.A."/>
            <person name="Lipun K."/>
        </authorList>
    </citation>
    <scope>NUCLEOTIDE SEQUENCE [LARGE SCALE GENOMIC DNA]</scope>
    <source>
        <strain evidence="2 3">NBRC 109810</strain>
    </source>
</reference>
<evidence type="ECO:0000256" key="1">
    <source>
        <dbReference type="SAM" id="Phobius"/>
    </source>
</evidence>
<sequence>MRTAIRLRRLRRSALRRRSDVVEVWTALFMTVLLCVGAPLAGAVAGWWAHGEARALGAAQRAERHRVRAEVTGQTPDTLPSVDAGRRQTYRVPVRWTDEDGRVRSTTARVPAGTLRGDVVDVWFDAQGRSVGPPQGRTAVWQHTLTSGVCAAGGAAALVLLGQGAVRRVAMRHRMAEWERDWEHTEPQWTRRHQS</sequence>
<dbReference type="EMBL" id="VJZD01000111">
    <property type="protein sequence ID" value="MPY34406.1"/>
    <property type="molecule type" value="Genomic_DNA"/>
</dbReference>
<keyword evidence="3" id="KW-1185">Reference proteome</keyword>
<feature type="transmembrane region" description="Helical" evidence="1">
    <location>
        <begin position="21"/>
        <end position="48"/>
    </location>
</feature>
<keyword evidence="1" id="KW-0472">Membrane</keyword>
<name>A0A5N8VHT2_9ACTN</name>
<evidence type="ECO:0000313" key="3">
    <source>
        <dbReference type="Proteomes" id="UP000325849"/>
    </source>
</evidence>
<proteinExistence type="predicted"/>
<dbReference type="PANTHER" id="PTHR42305:SF1">
    <property type="entry name" value="MEMBRANE PROTEIN RV1733C-RELATED"/>
    <property type="match status" value="1"/>
</dbReference>
<dbReference type="Proteomes" id="UP000325849">
    <property type="component" value="Unassembled WGS sequence"/>
</dbReference>
<organism evidence="2 3">
    <name type="scientific">Streptomyces adustus</name>
    <dbReference type="NCBI Taxonomy" id="1609272"/>
    <lineage>
        <taxon>Bacteria</taxon>
        <taxon>Bacillati</taxon>
        <taxon>Actinomycetota</taxon>
        <taxon>Actinomycetes</taxon>
        <taxon>Kitasatosporales</taxon>
        <taxon>Streptomycetaceae</taxon>
        <taxon>Streptomyces</taxon>
    </lineage>
</organism>
<comment type="caution">
    <text evidence="2">The sequence shown here is derived from an EMBL/GenBank/DDBJ whole genome shotgun (WGS) entry which is preliminary data.</text>
</comment>
<dbReference type="PANTHER" id="PTHR42305">
    <property type="entry name" value="MEMBRANE PROTEIN RV1733C-RELATED"/>
    <property type="match status" value="1"/>
</dbReference>
<dbReference type="OrthoDB" id="5190748at2"/>
<accession>A0A5N8VHT2</accession>
<keyword evidence="1" id="KW-0812">Transmembrane</keyword>
<keyword evidence="1" id="KW-1133">Transmembrane helix</keyword>
<evidence type="ECO:0008006" key="4">
    <source>
        <dbReference type="Google" id="ProtNLM"/>
    </source>
</evidence>